<feature type="domain" description="MyTH4" evidence="8">
    <location>
        <begin position="162"/>
        <end position="350"/>
    </location>
</feature>
<dbReference type="Pfam" id="PF00784">
    <property type="entry name" value="MyTH4"/>
    <property type="match status" value="2"/>
</dbReference>
<dbReference type="Proteomes" id="UP001217089">
    <property type="component" value="Unassembled WGS sequence"/>
</dbReference>
<evidence type="ECO:0000259" key="7">
    <source>
        <dbReference type="PROSITE" id="PS50057"/>
    </source>
</evidence>
<dbReference type="Gene3D" id="1.25.40.530">
    <property type="entry name" value="MyTH4 domain"/>
    <property type="match status" value="2"/>
</dbReference>
<comment type="caution">
    <text evidence="9">The sequence shown here is derived from an EMBL/GenBank/DDBJ whole genome shotgun (WGS) entry which is preliminary data.</text>
</comment>
<feature type="region of interest" description="Disordered" evidence="6">
    <location>
        <begin position="95"/>
        <end position="138"/>
    </location>
</feature>
<evidence type="ECO:0000256" key="5">
    <source>
        <dbReference type="ARBA" id="ARBA00023203"/>
    </source>
</evidence>
<dbReference type="PANTHER" id="PTHR22692">
    <property type="entry name" value="MYOSIN VII, XV"/>
    <property type="match status" value="1"/>
</dbReference>
<dbReference type="SUPFAM" id="SSF54236">
    <property type="entry name" value="Ubiquitin-like"/>
    <property type="match status" value="1"/>
</dbReference>
<evidence type="ECO:0000256" key="3">
    <source>
        <dbReference type="ARBA" id="ARBA00022490"/>
    </source>
</evidence>
<dbReference type="Pfam" id="PF21998">
    <property type="entry name" value="FERM_C1_MyoVII"/>
    <property type="match status" value="1"/>
</dbReference>
<name>A0ABQ9F0I7_TEGGR</name>
<dbReference type="CDD" id="cd14473">
    <property type="entry name" value="FERM_B-lobe"/>
    <property type="match status" value="1"/>
</dbReference>
<dbReference type="Gene3D" id="3.10.20.90">
    <property type="entry name" value="Phosphatidylinositol 3-kinase Catalytic Subunit, Chain A, domain 1"/>
    <property type="match status" value="1"/>
</dbReference>
<evidence type="ECO:0000313" key="10">
    <source>
        <dbReference type="Proteomes" id="UP001217089"/>
    </source>
</evidence>
<dbReference type="Gene3D" id="2.30.29.30">
    <property type="entry name" value="Pleckstrin-homology domain (PH domain)/Phosphotyrosine-binding domain (PTB)"/>
    <property type="match status" value="1"/>
</dbReference>
<feature type="compositionally biased region" description="Basic and acidic residues" evidence="6">
    <location>
        <begin position="39"/>
        <end position="58"/>
    </location>
</feature>
<dbReference type="InterPro" id="IPR000857">
    <property type="entry name" value="MyTH4_dom"/>
</dbReference>
<feature type="domain" description="MyTH4" evidence="8">
    <location>
        <begin position="732"/>
        <end position="879"/>
    </location>
</feature>
<keyword evidence="10" id="KW-1185">Reference proteome</keyword>
<comment type="similarity">
    <text evidence="2">Belongs to the TRAFAC class myosin-kinesin ATPase superfamily. Myosin family.</text>
</comment>
<gene>
    <name evidence="9" type="ORF">KUTeg_012709</name>
</gene>
<dbReference type="InterPro" id="IPR041793">
    <property type="entry name" value="MyoVII_FERM_C1"/>
</dbReference>
<proteinExistence type="inferred from homology"/>
<feature type="region of interest" description="Disordered" evidence="6">
    <location>
        <begin position="1"/>
        <end position="68"/>
    </location>
</feature>
<evidence type="ECO:0000256" key="2">
    <source>
        <dbReference type="ARBA" id="ARBA00008314"/>
    </source>
</evidence>
<organism evidence="9 10">
    <name type="scientific">Tegillarca granosa</name>
    <name type="common">Malaysian cockle</name>
    <name type="synonym">Anadara granosa</name>
    <dbReference type="NCBI Taxonomy" id="220873"/>
    <lineage>
        <taxon>Eukaryota</taxon>
        <taxon>Metazoa</taxon>
        <taxon>Spiralia</taxon>
        <taxon>Lophotrochozoa</taxon>
        <taxon>Mollusca</taxon>
        <taxon>Bivalvia</taxon>
        <taxon>Autobranchia</taxon>
        <taxon>Pteriomorphia</taxon>
        <taxon>Arcoida</taxon>
        <taxon>Arcoidea</taxon>
        <taxon>Arcidae</taxon>
        <taxon>Tegillarca</taxon>
    </lineage>
</organism>
<evidence type="ECO:0000259" key="8">
    <source>
        <dbReference type="PROSITE" id="PS51016"/>
    </source>
</evidence>
<dbReference type="InterPro" id="IPR038185">
    <property type="entry name" value="MyTH4_dom_sf"/>
</dbReference>
<feature type="compositionally biased region" description="Polar residues" evidence="6">
    <location>
        <begin position="118"/>
        <end position="138"/>
    </location>
</feature>
<evidence type="ECO:0000313" key="9">
    <source>
        <dbReference type="EMBL" id="KAJ8310844.1"/>
    </source>
</evidence>
<dbReference type="InterPro" id="IPR000299">
    <property type="entry name" value="FERM_domain"/>
</dbReference>
<keyword evidence="3" id="KW-0963">Cytoplasm</keyword>
<dbReference type="PROSITE" id="PS50057">
    <property type="entry name" value="FERM_3"/>
    <property type="match status" value="1"/>
</dbReference>
<sequence length="1035" mass="118753">MTDIRSSKPVAAPRKHVSNITVGKDVKKDQVSASAFDDDDRHFDVSITKDEDETKHEQNGANEDEIEELDTKFGKATLSRSAPVSEKVQAALNYPRNSVMREEMLNGSESTEKDSDRISQSTDQSDETPTSIDSTDSGLNQIPNNWAVFAQTLFQVKGSHSYCCAALQQPLLPKKEKADHLASLAAWVTILRIMGDLADCDYGESIEVAGTIPPAITLVRQAYQKKYTKKDVDDAHKKYSEIKSGSMLEKVQYVCALGIYRPEIRDELYCQICKQLTNNPSRNSTIRGWVLLSLFSGSFSPSEKFVSCFLQFLKEASPEFAHRVERLLRRTFTVGTRGFPPSWLEFQAAKNGKPILIPVALMNGSRMLAEADSVTTVQELCRQIGARYGLHDPSGFSIYITLMQRVSCLGHGSHRIMDAVAECEQHTKQMGMRESSSSWRLYFRKEFFTPWQDPKNDKVATDLSYQQIMRGISVGEYKCDKEEVLVLMAAQRYFLENSKDMDNKKIETFVSNWMPKESLKEHDASYWRELLRKSLDTEFKDGRTNKESLKCDIVTFAKDKWFQLFSRFYDVQKLTGPSGSWQNIIVGLNSRGVHIMDEAENVKNHLSYIEIAKVARARHTVTFSTNAIGAHVSKGDLFVLDDSYKMVADADILKGKCKRIDKKCTLPRDLLYILPCTEEPPPDIMGMLTVQLRKDPNNFPIMASLEPVEHTLQTYSKTHFRQHNENTVTKLFHKASFKRNKGSQQWEFSKEAIKKPLLRRTQYMGDATNKEQTSDFELANSFVIEPAMRSRYMRDEVFCQIMKQLTHNPERSSEDKGWQLFCLLCTCVAPSSEVFEECELFMKGTKHPMAKQCLDRMRKTKREGPRQYPPHLKEHEALVLKEPKITITVTFPFHAREELLIQYNSRTLDLKKQIVRHLQLPSADEYGLFFGLKDRDLFGMDKISGRWKDIDKNAGFLCFIINFMFFYNTSQINLNSDYFISKREADRDSINLAHFNRLGVLKISYIPLKIKRSTLIIDFEANADNCFFIKKIKRI</sequence>
<dbReference type="Gene3D" id="1.20.80.10">
    <property type="match status" value="1"/>
</dbReference>
<dbReference type="InterPro" id="IPR051567">
    <property type="entry name" value="Unconventional_Myosin_ATPase"/>
</dbReference>
<dbReference type="InterPro" id="IPR035963">
    <property type="entry name" value="FERM_2"/>
</dbReference>
<dbReference type="InterPro" id="IPR014352">
    <property type="entry name" value="FERM/acyl-CoA-bd_prot_sf"/>
</dbReference>
<keyword evidence="5" id="KW-0009">Actin-binding</keyword>
<evidence type="ECO:0000256" key="1">
    <source>
        <dbReference type="ARBA" id="ARBA00004496"/>
    </source>
</evidence>
<dbReference type="PANTHER" id="PTHR22692:SF33">
    <property type="entry name" value="MYOSIN"/>
    <property type="match status" value="1"/>
</dbReference>
<dbReference type="SUPFAM" id="SSF47031">
    <property type="entry name" value="Second domain of FERM"/>
    <property type="match status" value="1"/>
</dbReference>
<keyword evidence="4" id="KW-0677">Repeat</keyword>
<dbReference type="Pfam" id="PF21989">
    <property type="entry name" value="RA_2"/>
    <property type="match status" value="1"/>
</dbReference>
<dbReference type="SMART" id="SM00139">
    <property type="entry name" value="MyTH4"/>
    <property type="match status" value="2"/>
</dbReference>
<dbReference type="EMBL" id="JARBDR010000640">
    <property type="protein sequence ID" value="KAJ8310844.1"/>
    <property type="molecule type" value="Genomic_DNA"/>
</dbReference>
<comment type="subcellular location">
    <subcellularLocation>
        <location evidence="1">Cytoplasm</location>
    </subcellularLocation>
</comment>
<evidence type="ECO:0000256" key="6">
    <source>
        <dbReference type="SAM" id="MobiDB-lite"/>
    </source>
</evidence>
<feature type="domain" description="FERM" evidence="7">
    <location>
        <begin position="355"/>
        <end position="664"/>
    </location>
</feature>
<dbReference type="PROSITE" id="PS51016">
    <property type="entry name" value="MYTH4"/>
    <property type="match status" value="2"/>
</dbReference>
<accession>A0ABQ9F0I7</accession>
<dbReference type="InterPro" id="IPR019748">
    <property type="entry name" value="FERM_central"/>
</dbReference>
<dbReference type="InterPro" id="IPR011993">
    <property type="entry name" value="PH-like_dom_sf"/>
</dbReference>
<evidence type="ECO:0000256" key="4">
    <source>
        <dbReference type="ARBA" id="ARBA00022737"/>
    </source>
</evidence>
<protein>
    <submittedName>
        <fullName evidence="9">Uncharacterized protein</fullName>
    </submittedName>
</protein>
<dbReference type="InterPro" id="IPR029071">
    <property type="entry name" value="Ubiquitin-like_domsf"/>
</dbReference>
<dbReference type="InterPro" id="IPR019749">
    <property type="entry name" value="Band_41_domain"/>
</dbReference>
<reference evidence="9 10" key="1">
    <citation type="submission" date="2022-12" db="EMBL/GenBank/DDBJ databases">
        <title>Chromosome-level genome of Tegillarca granosa.</title>
        <authorList>
            <person name="Kim J."/>
        </authorList>
    </citation>
    <scope>NUCLEOTIDE SEQUENCE [LARGE SCALE GENOMIC DNA]</scope>
    <source>
        <strain evidence="9">Teg-2019</strain>
        <tissue evidence="9">Adductor muscle</tissue>
    </source>
</reference>
<dbReference type="SMART" id="SM00295">
    <property type="entry name" value="B41"/>
    <property type="match status" value="1"/>
</dbReference>
<dbReference type="CDD" id="cd17092">
    <property type="entry name" value="FERM1_F1_Myosin-VII"/>
    <property type="match status" value="1"/>
</dbReference>
<feature type="compositionally biased region" description="Basic and acidic residues" evidence="6">
    <location>
        <begin position="99"/>
        <end position="117"/>
    </location>
</feature>